<accession>A0ABW8D3C8</accession>
<sequence>MTPEEYTAALEEERRARNDRAKYIVREEHGRWALFRRNGSGQAWGLNSYTTLATAQLAADVLNRLKVDEA</sequence>
<evidence type="ECO:0008006" key="3">
    <source>
        <dbReference type="Google" id="ProtNLM"/>
    </source>
</evidence>
<organism evidence="1 2">
    <name type="scientific">Streptomyces bikiniensis</name>
    <dbReference type="NCBI Taxonomy" id="1896"/>
    <lineage>
        <taxon>Bacteria</taxon>
        <taxon>Bacillati</taxon>
        <taxon>Actinomycetota</taxon>
        <taxon>Actinomycetes</taxon>
        <taxon>Kitasatosporales</taxon>
        <taxon>Streptomycetaceae</taxon>
        <taxon>Streptomyces</taxon>
    </lineage>
</organism>
<reference evidence="1 2" key="1">
    <citation type="submission" date="2024-10" db="EMBL/GenBank/DDBJ databases">
        <title>The Natural Products Discovery Center: Release of the First 8490 Sequenced Strains for Exploring Actinobacteria Biosynthetic Diversity.</title>
        <authorList>
            <person name="Kalkreuter E."/>
            <person name="Kautsar S.A."/>
            <person name="Yang D."/>
            <person name="Bader C.D."/>
            <person name="Teijaro C.N."/>
            <person name="Fluegel L."/>
            <person name="Davis C.M."/>
            <person name="Simpson J.R."/>
            <person name="Lauterbach L."/>
            <person name="Steele A.D."/>
            <person name="Gui C."/>
            <person name="Meng S."/>
            <person name="Li G."/>
            <person name="Viehrig K."/>
            <person name="Ye F."/>
            <person name="Su P."/>
            <person name="Kiefer A.F."/>
            <person name="Nichols A."/>
            <person name="Cepeda A.J."/>
            <person name="Yan W."/>
            <person name="Fan B."/>
            <person name="Jiang Y."/>
            <person name="Adhikari A."/>
            <person name="Zheng C.-J."/>
            <person name="Schuster L."/>
            <person name="Cowan T.M."/>
            <person name="Smanski M.J."/>
            <person name="Chevrette M.G."/>
            <person name="De Carvalho L.P.S."/>
            <person name="Shen B."/>
        </authorList>
    </citation>
    <scope>NUCLEOTIDE SEQUENCE [LARGE SCALE GENOMIC DNA]</scope>
    <source>
        <strain evidence="1 2">NPDC053346</strain>
    </source>
</reference>
<name>A0ABW8D3C8_STRBI</name>
<proteinExistence type="predicted"/>
<comment type="caution">
    <text evidence="1">The sequence shown here is derived from an EMBL/GenBank/DDBJ whole genome shotgun (WGS) entry which is preliminary data.</text>
</comment>
<dbReference type="Proteomes" id="UP001614391">
    <property type="component" value="Unassembled WGS sequence"/>
</dbReference>
<evidence type="ECO:0000313" key="2">
    <source>
        <dbReference type="Proteomes" id="UP001614391"/>
    </source>
</evidence>
<dbReference type="EMBL" id="JBITYT010000023">
    <property type="protein sequence ID" value="MFI9123862.1"/>
    <property type="molecule type" value="Genomic_DNA"/>
</dbReference>
<evidence type="ECO:0000313" key="1">
    <source>
        <dbReference type="EMBL" id="MFI9123862.1"/>
    </source>
</evidence>
<keyword evidence="2" id="KW-1185">Reference proteome</keyword>
<protein>
    <recommendedName>
        <fullName evidence="3">DUF1508 domain-containing protein</fullName>
    </recommendedName>
</protein>
<gene>
    <name evidence="1" type="ORF">ACIGW0_31475</name>
</gene>
<dbReference type="RefSeq" id="WP_399621669.1">
    <property type="nucleotide sequence ID" value="NZ_JBITYT010000023.1"/>
</dbReference>